<proteinExistence type="predicted"/>
<accession>A0A0F9TDI9</accession>
<dbReference type="AlphaFoldDB" id="A0A0F9TDI9"/>
<organism evidence="1">
    <name type="scientific">marine sediment metagenome</name>
    <dbReference type="NCBI Taxonomy" id="412755"/>
    <lineage>
        <taxon>unclassified sequences</taxon>
        <taxon>metagenomes</taxon>
        <taxon>ecological metagenomes</taxon>
    </lineage>
</organism>
<reference evidence="1" key="1">
    <citation type="journal article" date="2015" name="Nature">
        <title>Complex archaea that bridge the gap between prokaryotes and eukaryotes.</title>
        <authorList>
            <person name="Spang A."/>
            <person name="Saw J.H."/>
            <person name="Jorgensen S.L."/>
            <person name="Zaremba-Niedzwiedzka K."/>
            <person name="Martijn J."/>
            <person name="Lind A.E."/>
            <person name="van Eijk R."/>
            <person name="Schleper C."/>
            <person name="Guy L."/>
            <person name="Ettema T.J."/>
        </authorList>
    </citation>
    <scope>NUCLEOTIDE SEQUENCE</scope>
</reference>
<comment type="caution">
    <text evidence="1">The sequence shown here is derived from an EMBL/GenBank/DDBJ whole genome shotgun (WGS) entry which is preliminary data.</text>
</comment>
<name>A0A0F9TDI9_9ZZZZ</name>
<dbReference type="EMBL" id="LAZR01000352">
    <property type="protein sequence ID" value="KKN72992.1"/>
    <property type="molecule type" value="Genomic_DNA"/>
</dbReference>
<evidence type="ECO:0000313" key="1">
    <source>
        <dbReference type="EMBL" id="KKN72992.1"/>
    </source>
</evidence>
<gene>
    <name evidence="1" type="ORF">LCGC14_0405460</name>
</gene>
<protein>
    <submittedName>
        <fullName evidence="1">Uncharacterized protein</fullName>
    </submittedName>
</protein>
<sequence length="71" mass="8470">MGTFNRRKEMGEDIFVQDDYNRAFIIPKEKIHDWVYKHYKNDDKPDWATYVGDGWIDGIENLQIGAGFRML</sequence>